<dbReference type="EMBL" id="CP097505">
    <property type="protein sequence ID" value="URD93229.1"/>
    <property type="molecule type" value="Genomic_DNA"/>
</dbReference>
<proteinExistence type="predicted"/>
<gene>
    <name evidence="1" type="ORF">MUK42_00209</name>
</gene>
<organism evidence="1 2">
    <name type="scientific">Musa troglodytarum</name>
    <name type="common">fe'i banana</name>
    <dbReference type="NCBI Taxonomy" id="320322"/>
    <lineage>
        <taxon>Eukaryota</taxon>
        <taxon>Viridiplantae</taxon>
        <taxon>Streptophyta</taxon>
        <taxon>Embryophyta</taxon>
        <taxon>Tracheophyta</taxon>
        <taxon>Spermatophyta</taxon>
        <taxon>Magnoliopsida</taxon>
        <taxon>Liliopsida</taxon>
        <taxon>Zingiberales</taxon>
        <taxon>Musaceae</taxon>
        <taxon>Musa</taxon>
    </lineage>
</organism>
<evidence type="ECO:0000313" key="1">
    <source>
        <dbReference type="EMBL" id="URD93229.1"/>
    </source>
</evidence>
<dbReference type="Proteomes" id="UP001055439">
    <property type="component" value="Chromosome 3"/>
</dbReference>
<sequence>MGRMRKRVKWRLSVRTALTRPGRIPLLAPKGYASFSSRSIDLNLNPRSVAVLVISSRLQAASPSPFGEIRSGCGMEEEEAETEATAWADPLPSTNCIGSILFDVGYDRGGGIMGNDRVGCARIVCDGGDV</sequence>
<name>A0A9E7FBE6_9LILI</name>
<protein>
    <submittedName>
        <fullName evidence="1">Uncharacterized protein</fullName>
    </submittedName>
</protein>
<accession>A0A9E7FBE6</accession>
<dbReference type="AlphaFoldDB" id="A0A9E7FBE6"/>
<keyword evidence="2" id="KW-1185">Reference proteome</keyword>
<evidence type="ECO:0000313" key="2">
    <source>
        <dbReference type="Proteomes" id="UP001055439"/>
    </source>
</evidence>
<reference evidence="1" key="1">
    <citation type="submission" date="2022-05" db="EMBL/GenBank/DDBJ databases">
        <title>The Musa troglodytarum L. genome provides insights into the mechanism of non-climacteric behaviour and enrichment of carotenoids.</title>
        <authorList>
            <person name="Wang J."/>
        </authorList>
    </citation>
    <scope>NUCLEOTIDE SEQUENCE</scope>
    <source>
        <tissue evidence="1">Leaf</tissue>
    </source>
</reference>